<proteinExistence type="predicted"/>
<name>A0A286UD57_9AGAM</name>
<feature type="compositionally biased region" description="Basic and acidic residues" evidence="1">
    <location>
        <begin position="177"/>
        <end position="187"/>
    </location>
</feature>
<evidence type="ECO:0000256" key="1">
    <source>
        <dbReference type="SAM" id="MobiDB-lite"/>
    </source>
</evidence>
<protein>
    <submittedName>
        <fullName evidence="2">Uncharacterized protein</fullName>
    </submittedName>
</protein>
<dbReference type="EMBL" id="NBII01000007">
    <property type="protein sequence ID" value="PAV17478.1"/>
    <property type="molecule type" value="Genomic_DNA"/>
</dbReference>
<dbReference type="Proteomes" id="UP000217199">
    <property type="component" value="Unassembled WGS sequence"/>
</dbReference>
<evidence type="ECO:0000313" key="3">
    <source>
        <dbReference type="Proteomes" id="UP000217199"/>
    </source>
</evidence>
<dbReference type="InParanoid" id="A0A286UD57"/>
<dbReference type="AlphaFoldDB" id="A0A286UD57"/>
<keyword evidence="3" id="KW-1185">Reference proteome</keyword>
<feature type="region of interest" description="Disordered" evidence="1">
    <location>
        <begin position="14"/>
        <end position="82"/>
    </location>
</feature>
<organism evidence="2 3">
    <name type="scientific">Pyrrhoderma noxium</name>
    <dbReference type="NCBI Taxonomy" id="2282107"/>
    <lineage>
        <taxon>Eukaryota</taxon>
        <taxon>Fungi</taxon>
        <taxon>Dikarya</taxon>
        <taxon>Basidiomycota</taxon>
        <taxon>Agaricomycotina</taxon>
        <taxon>Agaricomycetes</taxon>
        <taxon>Hymenochaetales</taxon>
        <taxon>Hymenochaetaceae</taxon>
        <taxon>Pyrrhoderma</taxon>
    </lineage>
</organism>
<comment type="caution">
    <text evidence="2">The sequence shown here is derived from an EMBL/GenBank/DDBJ whole genome shotgun (WGS) entry which is preliminary data.</text>
</comment>
<feature type="region of interest" description="Disordered" evidence="1">
    <location>
        <begin position="166"/>
        <end position="210"/>
    </location>
</feature>
<evidence type="ECO:0000313" key="2">
    <source>
        <dbReference type="EMBL" id="PAV17478.1"/>
    </source>
</evidence>
<reference evidence="2 3" key="1">
    <citation type="journal article" date="2017" name="Mol. Ecol.">
        <title>Comparative and population genomic landscape of Phellinus noxius: A hypervariable fungus causing root rot in trees.</title>
        <authorList>
            <person name="Chung C.L."/>
            <person name="Lee T.J."/>
            <person name="Akiba M."/>
            <person name="Lee H.H."/>
            <person name="Kuo T.H."/>
            <person name="Liu D."/>
            <person name="Ke H.M."/>
            <person name="Yokoi T."/>
            <person name="Roa M.B."/>
            <person name="Lu M.J."/>
            <person name="Chang Y.Y."/>
            <person name="Ann P.J."/>
            <person name="Tsai J.N."/>
            <person name="Chen C.Y."/>
            <person name="Tzean S.S."/>
            <person name="Ota Y."/>
            <person name="Hattori T."/>
            <person name="Sahashi N."/>
            <person name="Liou R.F."/>
            <person name="Kikuchi T."/>
            <person name="Tsai I.J."/>
        </authorList>
    </citation>
    <scope>NUCLEOTIDE SEQUENCE [LARGE SCALE GENOMIC DNA]</scope>
    <source>
        <strain evidence="2 3">FFPRI411160</strain>
    </source>
</reference>
<gene>
    <name evidence="2" type="ORF">PNOK_0754200</name>
</gene>
<feature type="compositionally biased region" description="Polar residues" evidence="1">
    <location>
        <begin position="21"/>
        <end position="42"/>
    </location>
</feature>
<sequence>MPFHMSGANATASFGEYNDARGSQTNFNGTAEETLRTFSNTATGTRLGTGSGRRQSSNASYHTNTSRERSGGGGDSAEESGTSEIIREIIGKAKGLDEYAVSSIGKKGRNSPLSVSYAEAGGSTTKKENYSAIEREESITKGISGTGAGNGLTTKDLSNTITEVENKPTIANEEAAEDSKLTHRRASDTGSGKGKGKATEAVPDDDKKTKKEEADMTAMLMTGPTFKLIIRLIWVWIRSFFPCLRK</sequence>
<feature type="compositionally biased region" description="Low complexity" evidence="1">
    <location>
        <begin position="43"/>
        <end position="57"/>
    </location>
</feature>
<accession>A0A286UD57</accession>